<keyword evidence="3" id="KW-1185">Reference proteome</keyword>
<dbReference type="Proteomes" id="UP000297975">
    <property type="component" value="Unassembled WGS sequence"/>
</dbReference>
<reference evidence="2 3" key="1">
    <citation type="submission" date="2019-03" db="EMBL/GenBank/DDBJ databases">
        <authorList>
            <person name="He R.-H."/>
        </authorList>
    </citation>
    <scope>NUCLEOTIDE SEQUENCE [LARGE SCALE GENOMIC DNA]</scope>
    <source>
        <strain evidence="3">SH 714</strain>
    </source>
</reference>
<organism evidence="2 3">
    <name type="scientific">Filobacillus milosensis</name>
    <dbReference type="NCBI Taxonomy" id="94137"/>
    <lineage>
        <taxon>Bacteria</taxon>
        <taxon>Bacillati</taxon>
        <taxon>Bacillota</taxon>
        <taxon>Bacilli</taxon>
        <taxon>Bacillales</taxon>
        <taxon>Bacillaceae</taxon>
        <taxon>Filobacillus</taxon>
    </lineage>
</organism>
<sequence length="102" mass="11099">MYNAIVMLSFIFTYSVLIASIAISMKNRFHAGTVAFGLLALLPLLGLLSDMFITNVIDGGGPSNMSIGSMVGFVSTSFKILEGIAYAILVFGLYRLWRIRQA</sequence>
<dbReference type="AlphaFoldDB" id="A0A4Y8IND6"/>
<feature type="transmembrane region" description="Helical" evidence="1">
    <location>
        <begin position="6"/>
        <end position="23"/>
    </location>
</feature>
<dbReference type="EMBL" id="SOPW01000005">
    <property type="protein sequence ID" value="TFB22849.1"/>
    <property type="molecule type" value="Genomic_DNA"/>
</dbReference>
<dbReference type="RefSeq" id="WP_134339581.1">
    <property type="nucleotide sequence ID" value="NZ_SOPW01000005.1"/>
</dbReference>
<evidence type="ECO:0000256" key="1">
    <source>
        <dbReference type="SAM" id="Phobius"/>
    </source>
</evidence>
<name>A0A4Y8IND6_9BACI</name>
<protein>
    <submittedName>
        <fullName evidence="2">Uncharacterized protein</fullName>
    </submittedName>
</protein>
<feature type="transmembrane region" description="Helical" evidence="1">
    <location>
        <begin position="35"/>
        <end position="57"/>
    </location>
</feature>
<evidence type="ECO:0000313" key="3">
    <source>
        <dbReference type="Proteomes" id="UP000297975"/>
    </source>
</evidence>
<gene>
    <name evidence="2" type="ORF">E3U55_06320</name>
</gene>
<evidence type="ECO:0000313" key="2">
    <source>
        <dbReference type="EMBL" id="TFB22849.1"/>
    </source>
</evidence>
<feature type="transmembrane region" description="Helical" evidence="1">
    <location>
        <begin position="77"/>
        <end position="97"/>
    </location>
</feature>
<keyword evidence="1" id="KW-1133">Transmembrane helix</keyword>
<comment type="caution">
    <text evidence="2">The sequence shown here is derived from an EMBL/GenBank/DDBJ whole genome shotgun (WGS) entry which is preliminary data.</text>
</comment>
<keyword evidence="1" id="KW-0472">Membrane</keyword>
<dbReference type="OrthoDB" id="2974522at2"/>
<accession>A0A4Y8IND6</accession>
<proteinExistence type="predicted"/>
<keyword evidence="1" id="KW-0812">Transmembrane</keyword>